<dbReference type="OrthoDB" id="9773932at2"/>
<evidence type="ECO:0000313" key="3">
    <source>
        <dbReference type="Proteomes" id="UP000243333"/>
    </source>
</evidence>
<dbReference type="AlphaFoldDB" id="A0A1G7JY66"/>
<name>A0A1G7JY66_9FIRM</name>
<feature type="domain" description="BioF2-like acetyltransferase" evidence="1">
    <location>
        <begin position="171"/>
        <end position="289"/>
    </location>
</feature>
<keyword evidence="2" id="KW-0808">Transferase</keyword>
<organism evidence="2 3">
    <name type="scientific">Sporolituus thermophilus DSM 23256</name>
    <dbReference type="NCBI Taxonomy" id="1123285"/>
    <lineage>
        <taxon>Bacteria</taxon>
        <taxon>Bacillati</taxon>
        <taxon>Bacillota</taxon>
        <taxon>Negativicutes</taxon>
        <taxon>Selenomonadales</taxon>
        <taxon>Sporomusaceae</taxon>
        <taxon>Sporolituus</taxon>
    </lineage>
</organism>
<evidence type="ECO:0000259" key="1">
    <source>
        <dbReference type="Pfam" id="PF13480"/>
    </source>
</evidence>
<sequence length="347" mass="39961">MFSCTPYTAAMKDEWDRFALSRGTIFHTIAFRQILLSAFDYQCGYHAVVDGAGRIRALLPLVIGRDLRWKKAGISLPFVNYLDICADSEDAWQFAINCIPEIQKKYRLDYLGLRLKNQDLDSAGWQVNLQHHTFVLPLFDDEEKILALSTASNRNHVRKVYKNNWFAVSFDPHHLDDFYKVYVIRMKQLGSPAPDIRFFKLFFEQLPEHAFLLTVLDRETGKVIGGMLLLLSTGNATVYYPYGATLVEYNRKYINNFMYWEAVRFGIRKGMKHLDLGRSQTGSGTYKYKAQWGAEAKQLKYLVYDGGREVSGPPDKSSVSMFVNLWKVAPKFLTDRLGGQLIKYILP</sequence>
<evidence type="ECO:0000313" key="2">
    <source>
        <dbReference type="EMBL" id="SDF29792.1"/>
    </source>
</evidence>
<proteinExistence type="predicted"/>
<dbReference type="EMBL" id="FNBU01000006">
    <property type="protein sequence ID" value="SDF29792.1"/>
    <property type="molecule type" value="Genomic_DNA"/>
</dbReference>
<dbReference type="Pfam" id="PF13480">
    <property type="entry name" value="Acetyltransf_6"/>
    <property type="match status" value="1"/>
</dbReference>
<keyword evidence="3" id="KW-1185">Reference proteome</keyword>
<accession>A0A1G7JY66</accession>
<reference evidence="3" key="1">
    <citation type="submission" date="2016-10" db="EMBL/GenBank/DDBJ databases">
        <authorList>
            <person name="Varghese N."/>
            <person name="Submissions S."/>
        </authorList>
    </citation>
    <scope>NUCLEOTIDE SEQUENCE [LARGE SCALE GENOMIC DNA]</scope>
    <source>
        <strain evidence="3">DSM 23256</strain>
    </source>
</reference>
<dbReference type="InterPro" id="IPR016181">
    <property type="entry name" value="Acyl_CoA_acyltransferase"/>
</dbReference>
<dbReference type="STRING" id="1123285.SAMN05660235_01113"/>
<dbReference type="SUPFAM" id="SSF55729">
    <property type="entry name" value="Acyl-CoA N-acyltransferases (Nat)"/>
    <property type="match status" value="1"/>
</dbReference>
<protein>
    <submittedName>
        <fullName evidence="2">Acetyltransferase (GNAT) domain-containing protein</fullName>
    </submittedName>
</protein>
<dbReference type="Proteomes" id="UP000243333">
    <property type="component" value="Unassembled WGS sequence"/>
</dbReference>
<dbReference type="RefSeq" id="WP_093688900.1">
    <property type="nucleotide sequence ID" value="NZ_FNBU01000006.1"/>
</dbReference>
<dbReference type="Gene3D" id="3.40.630.30">
    <property type="match status" value="1"/>
</dbReference>
<dbReference type="GO" id="GO:0016740">
    <property type="term" value="F:transferase activity"/>
    <property type="evidence" value="ECO:0007669"/>
    <property type="project" value="UniProtKB-KW"/>
</dbReference>
<gene>
    <name evidence="2" type="ORF">SAMN05660235_01113</name>
</gene>
<dbReference type="InterPro" id="IPR038740">
    <property type="entry name" value="BioF2-like_GNAT_dom"/>
</dbReference>